<keyword evidence="2" id="KW-0472">Membrane</keyword>
<protein>
    <recommendedName>
        <fullName evidence="4">Secreted protein</fullName>
    </recommendedName>
</protein>
<evidence type="ECO:0008006" key="4">
    <source>
        <dbReference type="Google" id="ProtNLM"/>
    </source>
</evidence>
<evidence type="ECO:0000256" key="2">
    <source>
        <dbReference type="SAM" id="Phobius"/>
    </source>
</evidence>
<organism evidence="3">
    <name type="scientific">Streptomyces sp. R44</name>
    <dbReference type="NCBI Taxonomy" id="3238633"/>
    <lineage>
        <taxon>Bacteria</taxon>
        <taxon>Bacillati</taxon>
        <taxon>Actinomycetota</taxon>
        <taxon>Actinomycetes</taxon>
        <taxon>Kitasatosporales</taxon>
        <taxon>Streptomycetaceae</taxon>
        <taxon>Streptomyces</taxon>
    </lineage>
</organism>
<feature type="transmembrane region" description="Helical" evidence="2">
    <location>
        <begin position="6"/>
        <end position="29"/>
    </location>
</feature>
<feature type="region of interest" description="Disordered" evidence="1">
    <location>
        <begin position="152"/>
        <end position="183"/>
    </location>
</feature>
<keyword evidence="2" id="KW-1133">Transmembrane helix</keyword>
<dbReference type="AlphaFoldDB" id="A0AB39TEA3"/>
<dbReference type="RefSeq" id="WP_369149016.1">
    <property type="nucleotide sequence ID" value="NZ_CP163444.1"/>
</dbReference>
<evidence type="ECO:0000256" key="1">
    <source>
        <dbReference type="SAM" id="MobiDB-lite"/>
    </source>
</evidence>
<reference evidence="3" key="1">
    <citation type="submission" date="2024-07" db="EMBL/GenBank/DDBJ databases">
        <authorList>
            <person name="Yu S.T."/>
        </authorList>
    </citation>
    <scope>NUCLEOTIDE SEQUENCE</scope>
    <source>
        <strain evidence="3">R44</strain>
    </source>
</reference>
<accession>A0AB39TEA3</accession>
<name>A0AB39TEA3_9ACTN</name>
<dbReference type="EMBL" id="CP163444">
    <property type="protein sequence ID" value="XDQ76415.1"/>
    <property type="molecule type" value="Genomic_DNA"/>
</dbReference>
<keyword evidence="2" id="KW-0812">Transmembrane</keyword>
<gene>
    <name evidence="3" type="ORF">AB5J54_40495</name>
</gene>
<sequence length="183" mass="20101">MTSTWVLIATTAGTALTTLLGVVAGTILTSRSQRSHWARDRQADACATVLRESSALLIALSGSTHGALQRPPAPAAVDWKPWNEALAGLALIADREIVEAAHAIDEEFWNSHIKLRHGLAAPEEWFALRDAVDRRRHAFTTVARRRITRSRAELQRLTGRPAPSDPIWNAPPTSPLPGQRNRE</sequence>
<proteinExistence type="predicted"/>
<evidence type="ECO:0000313" key="3">
    <source>
        <dbReference type="EMBL" id="XDQ76415.1"/>
    </source>
</evidence>